<evidence type="ECO:0000256" key="1">
    <source>
        <dbReference type="SAM" id="Phobius"/>
    </source>
</evidence>
<dbReference type="RefSeq" id="WP_018705356.1">
    <property type="nucleotide sequence ID" value="NZ_BOQT01000001.1"/>
</dbReference>
<feature type="transmembrane region" description="Helical" evidence="1">
    <location>
        <begin position="79"/>
        <end position="96"/>
    </location>
</feature>
<dbReference type="EMBL" id="BOQT01000001">
    <property type="protein sequence ID" value="GIN19163.1"/>
    <property type="molecule type" value="Genomic_DNA"/>
</dbReference>
<dbReference type="NCBIfam" id="NF041644">
    <property type="entry name" value="CBO0543_fam"/>
    <property type="match status" value="1"/>
</dbReference>
<reference evidence="2 3" key="1">
    <citation type="submission" date="2021-03" db="EMBL/GenBank/DDBJ databases">
        <title>Antimicrobial resistance genes in bacteria isolated from Japanese honey, and their potential for conferring macrolide and lincosamide resistance in the American foulbrood pathogen Paenibacillus larvae.</title>
        <authorList>
            <person name="Okamoto M."/>
            <person name="Kumagai M."/>
            <person name="Kanamori H."/>
            <person name="Takamatsu D."/>
        </authorList>
    </citation>
    <scope>NUCLEOTIDE SEQUENCE [LARGE SCALE GENOMIC DNA]</scope>
    <source>
        <strain evidence="2 3">J1TS3</strain>
    </source>
</reference>
<gene>
    <name evidence="2" type="ORF">J1TS3_02970</name>
</gene>
<dbReference type="Proteomes" id="UP000680279">
    <property type="component" value="Unassembled WGS sequence"/>
</dbReference>
<dbReference type="InterPro" id="IPR048147">
    <property type="entry name" value="CBO0543-like"/>
</dbReference>
<keyword evidence="1" id="KW-1133">Transmembrane helix</keyword>
<evidence type="ECO:0008006" key="4">
    <source>
        <dbReference type="Google" id="ProtNLM"/>
    </source>
</evidence>
<evidence type="ECO:0000313" key="3">
    <source>
        <dbReference type="Proteomes" id="UP000680279"/>
    </source>
</evidence>
<feature type="transmembrane region" description="Helical" evidence="1">
    <location>
        <begin position="12"/>
        <end position="36"/>
    </location>
</feature>
<keyword evidence="1" id="KW-0812">Transmembrane</keyword>
<organism evidence="2 3">
    <name type="scientific">Siminovitchia fordii</name>
    <dbReference type="NCBI Taxonomy" id="254759"/>
    <lineage>
        <taxon>Bacteria</taxon>
        <taxon>Bacillati</taxon>
        <taxon>Bacillota</taxon>
        <taxon>Bacilli</taxon>
        <taxon>Bacillales</taxon>
        <taxon>Bacillaceae</taxon>
        <taxon>Siminovitchia</taxon>
    </lineage>
</organism>
<keyword evidence="1" id="KW-0472">Membrane</keyword>
<feature type="transmembrane region" description="Helical" evidence="1">
    <location>
        <begin position="108"/>
        <end position="128"/>
    </location>
</feature>
<proteinExistence type="predicted"/>
<keyword evidence="3" id="KW-1185">Reference proteome</keyword>
<evidence type="ECO:0000313" key="2">
    <source>
        <dbReference type="EMBL" id="GIN19163.1"/>
    </source>
</evidence>
<name>A0ABQ4K068_9BACI</name>
<accession>A0ABQ4K068</accession>
<comment type="caution">
    <text evidence="2">The sequence shown here is derived from an EMBL/GenBank/DDBJ whole genome shotgun (WGS) entry which is preliminary data.</text>
</comment>
<feature type="transmembrane region" description="Helical" evidence="1">
    <location>
        <begin position="48"/>
        <end position="67"/>
    </location>
</feature>
<protein>
    <recommendedName>
        <fullName evidence="4">Group-specific protein</fullName>
    </recommendedName>
</protein>
<sequence>MRKRPFLYNEPSYFPAIVFAGLLGTYLDLFFTGTGIFSFPVRPFPDVFEIHIVFNLVGLPVMTWAFLWTARRMSRKGRIIIFILISFAGPVLEVFSEERGLFEHTEEWKHVFSFIGYFLFFFLVWIVFKSTNARGNKEN</sequence>